<name>A0ABY9XTQ3_9FLAO</name>
<reference evidence="1 2" key="1">
    <citation type="submission" date="2023-09" db="EMBL/GenBank/DDBJ databases">
        <title>Thalassobella suaedae gen. nov., sp. nov., a marine bacterium of the family Flavobacteriaceae isolated from a halophyte Suaeda japonica.</title>
        <authorList>
            <person name="Lee S.Y."/>
            <person name="Hwang C.Y."/>
        </authorList>
    </citation>
    <scope>NUCLEOTIDE SEQUENCE [LARGE SCALE GENOMIC DNA]</scope>
    <source>
        <strain evidence="1 2">HL-DH14</strain>
    </source>
</reference>
<gene>
    <name evidence="1" type="ORF">RHP51_00700</name>
</gene>
<dbReference type="EMBL" id="CP134537">
    <property type="protein sequence ID" value="WNH09306.1"/>
    <property type="molecule type" value="Genomic_DNA"/>
</dbReference>
<protein>
    <submittedName>
        <fullName evidence="1">Uncharacterized protein</fullName>
    </submittedName>
</protein>
<accession>A0ABY9XTQ3</accession>
<proteinExistence type="predicted"/>
<organism evidence="1 2">
    <name type="scientific">Thalassobellus suaedae</name>
    <dbReference type="NCBI Taxonomy" id="3074124"/>
    <lineage>
        <taxon>Bacteria</taxon>
        <taxon>Pseudomonadati</taxon>
        <taxon>Bacteroidota</taxon>
        <taxon>Flavobacteriia</taxon>
        <taxon>Flavobacteriales</taxon>
        <taxon>Flavobacteriaceae</taxon>
        <taxon>Thalassobellus</taxon>
    </lineage>
</organism>
<dbReference type="InterPro" id="IPR012341">
    <property type="entry name" value="6hp_glycosidase-like_sf"/>
</dbReference>
<dbReference type="Gene3D" id="1.50.10.10">
    <property type="match status" value="1"/>
</dbReference>
<dbReference type="RefSeq" id="WP_415865803.1">
    <property type="nucleotide sequence ID" value="NZ_CP134537.1"/>
</dbReference>
<dbReference type="InterPro" id="IPR008928">
    <property type="entry name" value="6-hairpin_glycosidase_sf"/>
</dbReference>
<evidence type="ECO:0000313" key="1">
    <source>
        <dbReference type="EMBL" id="WNH09306.1"/>
    </source>
</evidence>
<dbReference type="SUPFAM" id="SSF48208">
    <property type="entry name" value="Six-hairpin glycosidases"/>
    <property type="match status" value="1"/>
</dbReference>
<evidence type="ECO:0000313" key="2">
    <source>
        <dbReference type="Proteomes" id="UP001302806"/>
    </source>
</evidence>
<sequence length="68" mass="7849">MDTYDQLKSELNSELKNILSYWTNNTLDQEYGGFVGKIDHYNNIVSEAPKGIILNTRILWSFSPLLII</sequence>
<dbReference type="Proteomes" id="UP001302806">
    <property type="component" value="Chromosome"/>
</dbReference>